<dbReference type="InterPro" id="IPR000156">
    <property type="entry name" value="Ran_bind_dom"/>
</dbReference>
<dbReference type="OrthoDB" id="2357150at2759"/>
<evidence type="ECO:0000313" key="4">
    <source>
        <dbReference type="EnsemblMetazoa" id="CapteP180899"/>
    </source>
</evidence>
<dbReference type="STRING" id="283909.R7TWJ3"/>
<evidence type="ECO:0000313" key="5">
    <source>
        <dbReference type="Proteomes" id="UP000014760"/>
    </source>
</evidence>
<dbReference type="InterPro" id="IPR045256">
    <property type="entry name" value="RanBP1_RanBD"/>
</dbReference>
<dbReference type="FunFam" id="2.30.29.30:FF:000136">
    <property type="entry name" value="Ran-specific GTPase-activating protein-like"/>
    <property type="match status" value="1"/>
</dbReference>
<evidence type="ECO:0000259" key="2">
    <source>
        <dbReference type="PROSITE" id="PS50196"/>
    </source>
</evidence>
<keyword evidence="5" id="KW-1185">Reference proteome</keyword>
<dbReference type="SUPFAM" id="SSF50729">
    <property type="entry name" value="PH domain-like"/>
    <property type="match status" value="1"/>
</dbReference>
<dbReference type="Proteomes" id="UP000014760">
    <property type="component" value="Unassembled WGS sequence"/>
</dbReference>
<protein>
    <recommendedName>
        <fullName evidence="2">RanBD1 domain-containing protein</fullName>
    </recommendedName>
</protein>
<feature type="region of interest" description="Disordered" evidence="1">
    <location>
        <begin position="158"/>
        <end position="201"/>
    </location>
</feature>
<proteinExistence type="predicted"/>
<accession>R7TWJ3</accession>
<dbReference type="GO" id="GO:0006913">
    <property type="term" value="P:nucleocytoplasmic transport"/>
    <property type="evidence" value="ECO:0007669"/>
    <property type="project" value="InterPro"/>
</dbReference>
<dbReference type="InterPro" id="IPR011993">
    <property type="entry name" value="PH-like_dom_sf"/>
</dbReference>
<dbReference type="PANTHER" id="PTHR23138:SF94">
    <property type="entry name" value="RAN BINDING PROTEIN 1"/>
    <property type="match status" value="1"/>
</dbReference>
<organism evidence="3">
    <name type="scientific">Capitella teleta</name>
    <name type="common">Polychaete worm</name>
    <dbReference type="NCBI Taxonomy" id="283909"/>
    <lineage>
        <taxon>Eukaryota</taxon>
        <taxon>Metazoa</taxon>
        <taxon>Spiralia</taxon>
        <taxon>Lophotrochozoa</taxon>
        <taxon>Annelida</taxon>
        <taxon>Polychaeta</taxon>
        <taxon>Sedentaria</taxon>
        <taxon>Scolecida</taxon>
        <taxon>Capitellidae</taxon>
        <taxon>Capitella</taxon>
    </lineage>
</organism>
<evidence type="ECO:0000313" key="3">
    <source>
        <dbReference type="EMBL" id="ELT95335.1"/>
    </source>
</evidence>
<dbReference type="GO" id="GO:0005643">
    <property type="term" value="C:nuclear pore"/>
    <property type="evidence" value="ECO:0007669"/>
    <property type="project" value="TreeGrafter"/>
</dbReference>
<dbReference type="GO" id="GO:0005737">
    <property type="term" value="C:cytoplasm"/>
    <property type="evidence" value="ECO:0007669"/>
    <property type="project" value="TreeGrafter"/>
</dbReference>
<reference evidence="4" key="3">
    <citation type="submission" date="2015-06" db="UniProtKB">
        <authorList>
            <consortium name="EnsemblMetazoa"/>
        </authorList>
    </citation>
    <scope>IDENTIFICATION</scope>
</reference>
<dbReference type="PANTHER" id="PTHR23138">
    <property type="entry name" value="RAN BINDING PROTEIN"/>
    <property type="match status" value="1"/>
</dbReference>
<reference evidence="5" key="1">
    <citation type="submission" date="2012-12" db="EMBL/GenBank/DDBJ databases">
        <authorList>
            <person name="Hellsten U."/>
            <person name="Grimwood J."/>
            <person name="Chapman J.A."/>
            <person name="Shapiro H."/>
            <person name="Aerts A."/>
            <person name="Otillar R.P."/>
            <person name="Terry A.Y."/>
            <person name="Boore J.L."/>
            <person name="Simakov O."/>
            <person name="Marletaz F."/>
            <person name="Cho S.-J."/>
            <person name="Edsinger-Gonzales E."/>
            <person name="Havlak P."/>
            <person name="Kuo D.-H."/>
            <person name="Larsson T."/>
            <person name="Lv J."/>
            <person name="Arendt D."/>
            <person name="Savage R."/>
            <person name="Osoegawa K."/>
            <person name="de Jong P."/>
            <person name="Lindberg D.R."/>
            <person name="Seaver E.C."/>
            <person name="Weisblat D.A."/>
            <person name="Putnam N.H."/>
            <person name="Grigoriev I.V."/>
            <person name="Rokhsar D.S."/>
        </authorList>
    </citation>
    <scope>NUCLEOTIDE SEQUENCE</scope>
    <source>
        <strain evidence="5">I ESC-2004</strain>
    </source>
</reference>
<gene>
    <name evidence="3" type="ORF">CAPTEDRAFT_180899</name>
</gene>
<dbReference type="Pfam" id="PF00638">
    <property type="entry name" value="Ran_BP1"/>
    <property type="match status" value="1"/>
</dbReference>
<dbReference type="EMBL" id="AMQN01011880">
    <property type="status" value="NOT_ANNOTATED_CDS"/>
    <property type="molecule type" value="Genomic_DNA"/>
</dbReference>
<name>R7TWJ3_CAPTE</name>
<dbReference type="AlphaFoldDB" id="R7TWJ3"/>
<dbReference type="PROSITE" id="PS50196">
    <property type="entry name" value="RANBD1"/>
    <property type="match status" value="1"/>
</dbReference>
<dbReference type="Gene3D" id="2.30.29.30">
    <property type="entry name" value="Pleckstrin-homology domain (PH domain)/Phosphotyrosine-binding domain (PTB)"/>
    <property type="match status" value="1"/>
</dbReference>
<dbReference type="CDD" id="cd13179">
    <property type="entry name" value="RanBD_RanBP1"/>
    <property type="match status" value="1"/>
</dbReference>
<feature type="domain" description="RanBD1" evidence="2">
    <location>
        <begin position="15"/>
        <end position="153"/>
    </location>
</feature>
<dbReference type="InterPro" id="IPR045255">
    <property type="entry name" value="RanBP1-like"/>
</dbReference>
<dbReference type="EnsemblMetazoa" id="CapteT180899">
    <property type="protein sequence ID" value="CapteP180899"/>
    <property type="gene ID" value="CapteG180899"/>
</dbReference>
<dbReference type="GO" id="GO:0005096">
    <property type="term" value="F:GTPase activator activity"/>
    <property type="evidence" value="ECO:0007669"/>
    <property type="project" value="TreeGrafter"/>
</dbReference>
<sequence>MAEDKDDVEEGPDIHFEPLVTLPPVETATLEEEEDEMIKIRAKLYRYDIEADPPEWKDRGVGDAKILKHKKHGTCRLLMRREKTLKVCANHAVLPHMELKPNCGSDKAWVWSTPADYADEEVKSELLAIRFANSDNAKKFKTQFDEAKKIMEAHMSKEALEDKEADSKAADEVAEKLENLTVKEEEKKNEECKEKEKEEKA</sequence>
<dbReference type="HOGENOM" id="CLU_067861_1_3_1"/>
<dbReference type="SMART" id="SM00160">
    <property type="entry name" value="RanBD"/>
    <property type="match status" value="1"/>
</dbReference>
<dbReference type="OMA" id="NFKDSFM"/>
<reference evidence="3 5" key="2">
    <citation type="journal article" date="2013" name="Nature">
        <title>Insights into bilaterian evolution from three spiralian genomes.</title>
        <authorList>
            <person name="Simakov O."/>
            <person name="Marletaz F."/>
            <person name="Cho S.J."/>
            <person name="Edsinger-Gonzales E."/>
            <person name="Havlak P."/>
            <person name="Hellsten U."/>
            <person name="Kuo D.H."/>
            <person name="Larsson T."/>
            <person name="Lv J."/>
            <person name="Arendt D."/>
            <person name="Savage R."/>
            <person name="Osoegawa K."/>
            <person name="de Jong P."/>
            <person name="Grimwood J."/>
            <person name="Chapman J.A."/>
            <person name="Shapiro H."/>
            <person name="Aerts A."/>
            <person name="Otillar R.P."/>
            <person name="Terry A.Y."/>
            <person name="Boore J.L."/>
            <person name="Grigoriev I.V."/>
            <person name="Lindberg D.R."/>
            <person name="Seaver E.C."/>
            <person name="Weisblat D.A."/>
            <person name="Putnam N.H."/>
            <person name="Rokhsar D.S."/>
        </authorList>
    </citation>
    <scope>NUCLEOTIDE SEQUENCE</scope>
    <source>
        <strain evidence="3 5">I ESC-2004</strain>
    </source>
</reference>
<dbReference type="EMBL" id="KB309157">
    <property type="protein sequence ID" value="ELT95335.1"/>
    <property type="molecule type" value="Genomic_DNA"/>
</dbReference>
<evidence type="ECO:0000256" key="1">
    <source>
        <dbReference type="SAM" id="MobiDB-lite"/>
    </source>
</evidence>